<dbReference type="InterPro" id="IPR034392">
    <property type="entry name" value="TatSF1-like_RRM1"/>
</dbReference>
<dbReference type="Pfam" id="PF00076">
    <property type="entry name" value="RRM_1"/>
    <property type="match status" value="2"/>
</dbReference>
<dbReference type="SMART" id="SM00360">
    <property type="entry name" value="RRM"/>
    <property type="match status" value="2"/>
</dbReference>
<dbReference type="GO" id="GO:0003723">
    <property type="term" value="F:RNA binding"/>
    <property type="evidence" value="ECO:0007669"/>
    <property type="project" value="UniProtKB-UniRule"/>
</dbReference>
<name>A0A4Y7TVY9_COPMI</name>
<proteinExistence type="inferred from homology"/>
<evidence type="ECO:0000259" key="8">
    <source>
        <dbReference type="PROSITE" id="PS50102"/>
    </source>
</evidence>
<dbReference type="Proteomes" id="UP000298030">
    <property type="component" value="Unassembled WGS sequence"/>
</dbReference>
<dbReference type="CDD" id="cd12285">
    <property type="entry name" value="RRM3_RBM39_like"/>
    <property type="match status" value="1"/>
</dbReference>
<protein>
    <recommendedName>
        <fullName evidence="8">RRM domain-containing protein</fullName>
    </recommendedName>
</protein>
<dbReference type="InterPro" id="IPR034393">
    <property type="entry name" value="TatSF1-like"/>
</dbReference>
<dbReference type="PANTHER" id="PTHR15608:SF0">
    <property type="entry name" value="HIV TAT-SPECIFIC FACTOR 1"/>
    <property type="match status" value="1"/>
</dbReference>
<organism evidence="9 10">
    <name type="scientific">Coprinellus micaceus</name>
    <name type="common">Glistening ink-cap mushroom</name>
    <name type="synonym">Coprinus micaceus</name>
    <dbReference type="NCBI Taxonomy" id="71717"/>
    <lineage>
        <taxon>Eukaryota</taxon>
        <taxon>Fungi</taxon>
        <taxon>Dikarya</taxon>
        <taxon>Basidiomycota</taxon>
        <taxon>Agaricomycotina</taxon>
        <taxon>Agaricomycetes</taxon>
        <taxon>Agaricomycetidae</taxon>
        <taxon>Agaricales</taxon>
        <taxon>Agaricineae</taxon>
        <taxon>Psathyrellaceae</taxon>
        <taxon>Coprinellus</taxon>
    </lineage>
</organism>
<dbReference type="InterPro" id="IPR000504">
    <property type="entry name" value="RRM_dom"/>
</dbReference>
<keyword evidence="10" id="KW-1185">Reference proteome</keyword>
<dbReference type="OrthoDB" id="10258585at2759"/>
<accession>A0A4Y7TVY9</accession>
<dbReference type="PROSITE" id="PS50102">
    <property type="entry name" value="RRM"/>
    <property type="match status" value="1"/>
</dbReference>
<dbReference type="InterPro" id="IPR012677">
    <property type="entry name" value="Nucleotide-bd_a/b_plait_sf"/>
</dbReference>
<keyword evidence="4 6" id="KW-0694">RNA-binding</keyword>
<evidence type="ECO:0000256" key="5">
    <source>
        <dbReference type="ARBA" id="ARBA00023187"/>
    </source>
</evidence>
<feature type="domain" description="RRM" evidence="8">
    <location>
        <begin position="149"/>
        <end position="235"/>
    </location>
</feature>
<dbReference type="FunFam" id="3.30.70.330:FF:000105">
    <property type="entry name" value="HIV Tat-specific factor 1 homolog"/>
    <property type="match status" value="1"/>
</dbReference>
<evidence type="ECO:0000313" key="9">
    <source>
        <dbReference type="EMBL" id="TEB38317.1"/>
    </source>
</evidence>
<dbReference type="AlphaFoldDB" id="A0A4Y7TVY9"/>
<feature type="region of interest" description="Disordered" evidence="7">
    <location>
        <begin position="238"/>
        <end position="261"/>
    </location>
</feature>
<keyword evidence="5" id="KW-0508">mRNA splicing</keyword>
<dbReference type="SUPFAM" id="SSF54928">
    <property type="entry name" value="RNA-binding domain, RBD"/>
    <property type="match status" value="2"/>
</dbReference>
<evidence type="ECO:0000256" key="1">
    <source>
        <dbReference type="ARBA" id="ARBA00007747"/>
    </source>
</evidence>
<feature type="compositionally biased region" description="Low complexity" evidence="7">
    <location>
        <begin position="122"/>
        <end position="132"/>
    </location>
</feature>
<feature type="compositionally biased region" description="Basic and acidic residues" evidence="7">
    <location>
        <begin position="238"/>
        <end position="260"/>
    </location>
</feature>
<dbReference type="STRING" id="71717.A0A4Y7TVY9"/>
<dbReference type="InterPro" id="IPR035979">
    <property type="entry name" value="RBD_domain_sf"/>
</dbReference>
<comment type="similarity">
    <text evidence="1">Belongs to the HTATSF1 family.</text>
</comment>
<sequence length="422" mass="46873">MSSALPPPAAAGSSAEVQAAAFADDPRVYFNKETDTWRLEQDDDSELEYDAAKGVWLPVVDDDLIKRQQAAYSVVGVDEEVIHPFLTSIYKGTPAAPVLKRESKKRKAEDYTGYGNSIAGASGSGTISAEAGPSAKRGKSEKQPRSKNTAVYVTGLPTDTDPDELVDRFSKCGVIEEDDNGEPKIKMYAREDGTFNGEALIVYFKEDSVILAIDLLDEDELRRGDPSTRMSVAKADFAHKAKSGHEEGPSQPRKTIDKKAATRRIGKMQKKLEEWGDDDGFGPQPDPSDRLLPTVVKSRVVVLKHMFRLEDLEKDATLLLDLKEDVREECSMLGEVTNVTLYDKEPDGIMTVKFKDTVSAQACIIKMNGRFFDGQRVIAELFTGKERFKRSWARDDDEKGQGDAEEKARLENFAKWLMEEGE</sequence>
<dbReference type="GO" id="GO:0005684">
    <property type="term" value="C:U2-type spliceosomal complex"/>
    <property type="evidence" value="ECO:0007669"/>
    <property type="project" value="TreeGrafter"/>
</dbReference>
<reference evidence="9 10" key="1">
    <citation type="journal article" date="2019" name="Nat. Ecol. Evol.">
        <title>Megaphylogeny resolves global patterns of mushroom evolution.</title>
        <authorList>
            <person name="Varga T."/>
            <person name="Krizsan K."/>
            <person name="Foldi C."/>
            <person name="Dima B."/>
            <person name="Sanchez-Garcia M."/>
            <person name="Sanchez-Ramirez S."/>
            <person name="Szollosi G.J."/>
            <person name="Szarkandi J.G."/>
            <person name="Papp V."/>
            <person name="Albert L."/>
            <person name="Andreopoulos W."/>
            <person name="Angelini C."/>
            <person name="Antonin V."/>
            <person name="Barry K.W."/>
            <person name="Bougher N.L."/>
            <person name="Buchanan P."/>
            <person name="Buyck B."/>
            <person name="Bense V."/>
            <person name="Catcheside P."/>
            <person name="Chovatia M."/>
            <person name="Cooper J."/>
            <person name="Damon W."/>
            <person name="Desjardin D."/>
            <person name="Finy P."/>
            <person name="Geml J."/>
            <person name="Haridas S."/>
            <person name="Hughes K."/>
            <person name="Justo A."/>
            <person name="Karasinski D."/>
            <person name="Kautmanova I."/>
            <person name="Kiss B."/>
            <person name="Kocsube S."/>
            <person name="Kotiranta H."/>
            <person name="LaButti K.M."/>
            <person name="Lechner B.E."/>
            <person name="Liimatainen K."/>
            <person name="Lipzen A."/>
            <person name="Lukacs Z."/>
            <person name="Mihaltcheva S."/>
            <person name="Morgado L.N."/>
            <person name="Niskanen T."/>
            <person name="Noordeloos M.E."/>
            <person name="Ohm R.A."/>
            <person name="Ortiz-Santana B."/>
            <person name="Ovrebo C."/>
            <person name="Racz N."/>
            <person name="Riley R."/>
            <person name="Savchenko A."/>
            <person name="Shiryaev A."/>
            <person name="Soop K."/>
            <person name="Spirin V."/>
            <person name="Szebenyi C."/>
            <person name="Tomsovsky M."/>
            <person name="Tulloss R.E."/>
            <person name="Uehling J."/>
            <person name="Grigoriev I.V."/>
            <person name="Vagvolgyi C."/>
            <person name="Papp T."/>
            <person name="Martin F.M."/>
            <person name="Miettinen O."/>
            <person name="Hibbett D.S."/>
            <person name="Nagy L.G."/>
        </authorList>
    </citation>
    <scope>NUCLEOTIDE SEQUENCE [LARGE SCALE GENOMIC DNA]</scope>
    <source>
        <strain evidence="9 10">FP101781</strain>
    </source>
</reference>
<evidence type="ECO:0000256" key="6">
    <source>
        <dbReference type="PROSITE-ProRule" id="PRU00176"/>
    </source>
</evidence>
<dbReference type="Gene3D" id="3.30.70.330">
    <property type="match status" value="2"/>
</dbReference>
<dbReference type="EMBL" id="QPFP01000003">
    <property type="protein sequence ID" value="TEB38317.1"/>
    <property type="molecule type" value="Genomic_DNA"/>
</dbReference>
<evidence type="ECO:0000256" key="2">
    <source>
        <dbReference type="ARBA" id="ARBA00022664"/>
    </source>
</evidence>
<evidence type="ECO:0000256" key="3">
    <source>
        <dbReference type="ARBA" id="ARBA00022737"/>
    </source>
</evidence>
<keyword evidence="2" id="KW-0507">mRNA processing</keyword>
<dbReference type="GO" id="GO:0000398">
    <property type="term" value="P:mRNA splicing, via spliceosome"/>
    <property type="evidence" value="ECO:0007669"/>
    <property type="project" value="InterPro"/>
</dbReference>
<comment type="caution">
    <text evidence="9">The sequence shown here is derived from an EMBL/GenBank/DDBJ whole genome shotgun (WGS) entry which is preliminary data.</text>
</comment>
<feature type="region of interest" description="Disordered" evidence="7">
    <location>
        <begin position="122"/>
        <end position="156"/>
    </location>
</feature>
<evidence type="ECO:0000313" key="10">
    <source>
        <dbReference type="Proteomes" id="UP000298030"/>
    </source>
</evidence>
<evidence type="ECO:0000256" key="7">
    <source>
        <dbReference type="SAM" id="MobiDB-lite"/>
    </source>
</evidence>
<dbReference type="CDD" id="cd12281">
    <property type="entry name" value="RRM1_TatSF1_like"/>
    <property type="match status" value="1"/>
</dbReference>
<dbReference type="GO" id="GO:0005686">
    <property type="term" value="C:U2 snRNP"/>
    <property type="evidence" value="ECO:0007669"/>
    <property type="project" value="TreeGrafter"/>
</dbReference>
<evidence type="ECO:0000256" key="4">
    <source>
        <dbReference type="ARBA" id="ARBA00022884"/>
    </source>
</evidence>
<gene>
    <name evidence="9" type="ORF">FA13DRAFT_1809573</name>
</gene>
<keyword evidence="3" id="KW-0677">Repeat</keyword>
<dbReference type="PANTHER" id="PTHR15608">
    <property type="entry name" value="SPLICING FACTOR U2AF-ASSOCIATED PROTEIN 2"/>
    <property type="match status" value="1"/>
</dbReference>